<dbReference type="Proteomes" id="UP000008186">
    <property type="component" value="Chromosome"/>
</dbReference>
<dbReference type="STRING" id="211586.SO_0655"/>
<reference evidence="1 2" key="2">
    <citation type="journal article" date="2005" name="Proteomics">
        <title>Global detection and characterization of hypothetical proteins in Shewanella oneidensis MR-1 using LC-MS based proteomics.</title>
        <authorList>
            <person name="Elias D.A."/>
            <person name="Monroe M.E."/>
            <person name="Marshall M.J."/>
            <person name="Romine M.F."/>
            <person name="Belieav A.S."/>
            <person name="Fredrickson J.K."/>
            <person name="Anderson G.A."/>
            <person name="Smith R.D."/>
            <person name="Lipton M.S."/>
        </authorList>
    </citation>
    <scope>NUCLEOTIDE SEQUENCE [LARGE SCALE GENOMIC DNA]</scope>
    <source>
        <strain evidence="2">ATCC 700550 / JCM 31522 / CIP 106686 / LMG 19005 / NCIMB 14063 / MR-1</strain>
    </source>
</reference>
<dbReference type="AlphaFoldDB" id="Q8EJ18"/>
<gene>
    <name evidence="1" type="ordered locus">SO_0655</name>
</gene>
<name>Q8EJ18_SHEON</name>
<evidence type="ECO:0000313" key="1">
    <source>
        <dbReference type="EMBL" id="AAN53733.1"/>
    </source>
</evidence>
<reference evidence="1 2" key="1">
    <citation type="journal article" date="2002" name="Nat. Biotechnol.">
        <title>Genome sequence of the dissimilatory metal ion-reducing bacterium Shewanella oneidensis.</title>
        <authorList>
            <person name="Heidelberg J.F."/>
            <person name="Paulsen I.T."/>
            <person name="Nelson K.E."/>
            <person name="Gaidos E.J."/>
            <person name="Nelson W.C."/>
            <person name="Read T.D."/>
            <person name="Eisen J.A."/>
            <person name="Seshadri R."/>
            <person name="Ward N."/>
            <person name="Methe B."/>
            <person name="Clayton R.A."/>
            <person name="Meyer T."/>
            <person name="Tsapin A."/>
            <person name="Scott J."/>
            <person name="Beanan M."/>
            <person name="Brinkac L."/>
            <person name="Daugherty S."/>
            <person name="DeBoy R.T."/>
            <person name="Dodson R.J."/>
            <person name="Durkin A.S."/>
            <person name="Haft D.H."/>
            <person name="Kolonay J.F."/>
            <person name="Madupu R."/>
            <person name="Peterson J.D."/>
            <person name="Umayam L.A."/>
            <person name="White O."/>
            <person name="Wolf A.M."/>
            <person name="Vamathevan J."/>
            <person name="Weidman J."/>
            <person name="Impraim M."/>
            <person name="Lee K."/>
            <person name="Berry K."/>
            <person name="Lee C."/>
            <person name="Mueller J."/>
            <person name="Khouri H."/>
            <person name="Gill J."/>
            <person name="Utterback T.R."/>
            <person name="McDonald L.A."/>
            <person name="Feldblyum T.V."/>
            <person name="Smith H.O."/>
            <person name="Venter J.C."/>
            <person name="Nealson K.H."/>
            <person name="Fraser C.M."/>
        </authorList>
    </citation>
    <scope>NUCLEOTIDE SEQUENCE [LARGE SCALE GENOMIC DNA]</scope>
    <source>
        <strain evidence="2">ATCC 700550 / JCM 31522 / CIP 106686 / LMG 19005 / NCIMB 14063 / MR-1</strain>
    </source>
</reference>
<dbReference type="BioCyc" id="SONE211586:G1GMP-619-MONOMER"/>
<organism evidence="1 2">
    <name type="scientific">Shewanella oneidensis (strain ATCC 700550 / JCM 31522 / CIP 106686 / LMG 19005 / NCIMB 14063 / MR-1)</name>
    <dbReference type="NCBI Taxonomy" id="211586"/>
    <lineage>
        <taxon>Bacteria</taxon>
        <taxon>Pseudomonadati</taxon>
        <taxon>Pseudomonadota</taxon>
        <taxon>Gammaproteobacteria</taxon>
        <taxon>Alteromonadales</taxon>
        <taxon>Shewanellaceae</taxon>
        <taxon>Shewanella</taxon>
    </lineage>
</organism>
<accession>Q8EJ18</accession>
<proteinExistence type="predicted"/>
<dbReference type="KEGG" id="son:SO_0655"/>
<sequence>MDFNAIAKVTQDYEEACDQKSVLVDYLLKLIDRANGNLGIERVKQEAIKIMDCELAFQHRPVFNPQSDDCYCALDVVFTKNKDVDIIINTFYVHKYGFVFIKNADVYENWLTDREMDLLTDATLRDKVLSPIVSALLKHLEN</sequence>
<evidence type="ECO:0000313" key="2">
    <source>
        <dbReference type="Proteomes" id="UP000008186"/>
    </source>
</evidence>
<dbReference type="RefSeq" id="WP_011070980.1">
    <property type="nucleotide sequence ID" value="NC_004347.2"/>
</dbReference>
<dbReference type="PaxDb" id="211586-SO_0655"/>
<protein>
    <submittedName>
        <fullName evidence="1">Mu phage protein</fullName>
    </submittedName>
</protein>
<reference evidence="1 2" key="4">
    <citation type="journal article" date="2011" name="BMC Genomics">
        <title>Genome-wide protein localization prediction strategies for gram negative bacteria.</title>
        <authorList>
            <person name="Romine M.F."/>
        </authorList>
    </citation>
    <scope>NUCLEOTIDE SEQUENCE [LARGE SCALE GENOMIC DNA]</scope>
    <source>
        <strain evidence="2">ATCC 700550 / JCM 31522 / CIP 106686 / LMG 19005 / NCIMB 14063 / MR-1</strain>
    </source>
</reference>
<reference evidence="1 2" key="3">
    <citation type="journal article" date="2008" name="Appl. Environ. Microbiol.">
        <title>Identification of mobile elements and pseudogenes in the Shewanella oneidensis MR-1 genome.</title>
        <authorList>
            <person name="Romine M.F."/>
            <person name="Carlson T.S."/>
            <person name="Norbeck A.D."/>
            <person name="McCue L.A."/>
            <person name="Lipton M.S."/>
        </authorList>
    </citation>
    <scope>NUCLEOTIDE SEQUENCE [LARGE SCALE GENOMIC DNA]</scope>
    <source>
        <strain evidence="2">ATCC 700550 / JCM 31522 / CIP 106686 / LMG 19005 / NCIMB 14063 / MR-1</strain>
    </source>
</reference>
<dbReference type="PATRIC" id="fig|211586.12.peg.631"/>
<dbReference type="EMBL" id="AE014299">
    <property type="protein sequence ID" value="AAN53733.1"/>
    <property type="molecule type" value="Genomic_DNA"/>
</dbReference>
<keyword evidence="2" id="KW-1185">Reference proteome</keyword>
<dbReference type="HOGENOM" id="CLU_1814502_0_0_6"/>